<gene>
    <name evidence="3" type="ORF">CELE_F49H6.12</name>
    <name evidence="3 5" type="ORF">F49H6.12</name>
</gene>
<feature type="signal peptide" evidence="2">
    <location>
        <begin position="1"/>
        <end position="23"/>
    </location>
</feature>
<dbReference type="Proteomes" id="UP000001940">
    <property type="component" value="Chromosome V"/>
</dbReference>
<dbReference type="EMBL" id="BX284605">
    <property type="protein sequence ID" value="CAB04445.2"/>
    <property type="molecule type" value="Genomic_DNA"/>
</dbReference>
<evidence type="ECO:0000313" key="5">
    <source>
        <dbReference type="WormBase" id="F49H6.12"/>
    </source>
</evidence>
<evidence type="ECO:0000313" key="3">
    <source>
        <dbReference type="EMBL" id="CAB04445.2"/>
    </source>
</evidence>
<dbReference type="WormBase" id="F49H6.12">
    <property type="protein sequence ID" value="CE41812"/>
    <property type="gene ID" value="WBGene00009913"/>
</dbReference>
<evidence type="ECO:0000313" key="4">
    <source>
        <dbReference type="Proteomes" id="UP000001940"/>
    </source>
</evidence>
<dbReference type="HOGENOM" id="CLU_2348577_0_0_1"/>
<dbReference type="GeneID" id="186079"/>
<name>Q9XUZ9_CAEEL</name>
<dbReference type="PaxDb" id="6239-F49H6.12"/>
<protein>
    <submittedName>
        <fullName evidence="3">MS Related Protein</fullName>
    </submittedName>
</protein>
<dbReference type="CTD" id="186079"/>
<sequence length="108" mass="10717">MNSQRGVLFACLLVVVANREATAQPAGSVVAFRTGGSAVGASQSTGQNGGPDVRILSGDRGGSVGERLKTTESPKIATTAEPAAPKSAAGPIVLLTILAVIVANLTGF</sequence>
<evidence type="ECO:0000256" key="1">
    <source>
        <dbReference type="SAM" id="MobiDB-lite"/>
    </source>
</evidence>
<feature type="region of interest" description="Disordered" evidence="1">
    <location>
        <begin position="38"/>
        <end position="82"/>
    </location>
</feature>
<dbReference type="AlphaFoldDB" id="Q9XUZ9"/>
<keyword evidence="4" id="KW-1185">Reference proteome</keyword>
<evidence type="ECO:0000256" key="2">
    <source>
        <dbReference type="SAM" id="SignalP"/>
    </source>
</evidence>
<dbReference type="AGR" id="WB:WBGene00009913"/>
<proteinExistence type="predicted"/>
<organism evidence="3 4">
    <name type="scientific">Caenorhabditis elegans</name>
    <dbReference type="NCBI Taxonomy" id="6239"/>
    <lineage>
        <taxon>Eukaryota</taxon>
        <taxon>Metazoa</taxon>
        <taxon>Ecdysozoa</taxon>
        <taxon>Nematoda</taxon>
        <taxon>Chromadorea</taxon>
        <taxon>Rhabditida</taxon>
        <taxon>Rhabditina</taxon>
        <taxon>Rhabditomorpha</taxon>
        <taxon>Rhabditoidea</taxon>
        <taxon>Rhabditidae</taxon>
        <taxon>Peloderinae</taxon>
        <taxon>Caenorhabditis</taxon>
    </lineage>
</organism>
<feature type="chain" id="PRO_5004336745" evidence="2">
    <location>
        <begin position="24"/>
        <end position="108"/>
    </location>
</feature>
<keyword evidence="2" id="KW-0732">Signal</keyword>
<accession>Q9XUZ9</accession>
<reference evidence="3 4" key="1">
    <citation type="journal article" date="1998" name="Science">
        <title>Genome sequence of the nematode C. elegans: a platform for investigating biology.</title>
        <authorList>
            <consortium name="The C. elegans sequencing consortium"/>
            <person name="Sulson J.E."/>
            <person name="Waterston R."/>
        </authorList>
    </citation>
    <scope>NUCLEOTIDE SEQUENCE [LARGE SCALE GENOMIC DNA]</scope>
    <source>
        <strain evidence="3 4">Bristol N2</strain>
    </source>
</reference>
<dbReference type="InParanoid" id="Q9XUZ9"/>
<dbReference type="UCSC" id="F49H6.12">
    <property type="organism name" value="c. elegans"/>
</dbReference>
<dbReference type="STRING" id="6239.F49H6.12.1"/>
<dbReference type="KEGG" id="cel:CELE_F49H6.12"/>
<dbReference type="RefSeq" id="NP_507309.2">
    <property type="nucleotide sequence ID" value="NM_074908.2"/>
</dbReference>